<feature type="domain" description="DUF3048" evidence="3">
    <location>
        <begin position="71"/>
        <end position="207"/>
    </location>
</feature>
<keyword evidence="2" id="KW-0732">Signal</keyword>
<dbReference type="eggNOG" id="COG1470">
    <property type="taxonomic scope" value="Bacteria"/>
</dbReference>
<evidence type="ECO:0000259" key="3">
    <source>
        <dbReference type="Pfam" id="PF11258"/>
    </source>
</evidence>
<dbReference type="InterPro" id="IPR023158">
    <property type="entry name" value="YerB-like_sf"/>
</dbReference>
<dbReference type="Proteomes" id="UP000017747">
    <property type="component" value="Unassembled WGS sequence"/>
</dbReference>
<feature type="non-terminal residue" evidence="4">
    <location>
        <position position="260"/>
    </location>
</feature>
<evidence type="ECO:0000256" key="1">
    <source>
        <dbReference type="SAM" id="MobiDB-lite"/>
    </source>
</evidence>
<sequence>MNRNSMLALVLSSMLLLSGCGKEAKPQAQEPTPTQTIAETKPQETVAPTEPEPEPIPVDMYETVPEGVSPLTGLPYEGDGKAIMVQIENTAAARPQSGITKADLIYEIEVESQITRLTAFFLSEYPTKVGPVRSARKQHMYLWKEWGYMYVFYGGSEKAGQNIYDIQKQLGISAIRIDGMATSAGFSRSSDREAPHNAYTNLDYLIKNKYNFEPKSRTIYFDDALEITGEKASTVELSYASNNRIRYAYDEKTRLYKRFM</sequence>
<dbReference type="AlphaFoldDB" id="V7HZA5"/>
<accession>V7HZA5</accession>
<feature type="chain" id="PRO_5004762326" description="DUF3048 domain-containing protein" evidence="2">
    <location>
        <begin position="25"/>
        <end position="260"/>
    </location>
</feature>
<comment type="caution">
    <text evidence="4">The sequence shown here is derived from an EMBL/GenBank/DDBJ whole genome shotgun (WGS) entry which is preliminary data.</text>
</comment>
<name>V7HZA5_9CLOT</name>
<gene>
    <name evidence="4" type="ORF">T472_0217510</name>
</gene>
<dbReference type="SUPFAM" id="SSF159774">
    <property type="entry name" value="YerB-like"/>
    <property type="match status" value="1"/>
</dbReference>
<dbReference type="InterPro" id="IPR021416">
    <property type="entry name" value="DUF3048_N"/>
</dbReference>
<reference evidence="4 5" key="1">
    <citation type="journal article" date="2014" name="Genome Announc.">
        <title>Genome Sequence of Youngiibacter fragilis, the Type Strain of the Genus Youngiibacter.</title>
        <authorList>
            <person name="Wawrik C.B."/>
            <person name="Callaghan A.V."/>
            <person name="Stamps B.W."/>
            <person name="Wawrik B."/>
        </authorList>
    </citation>
    <scope>NUCLEOTIDE SEQUENCE [LARGE SCALE GENOMIC DNA]</scope>
    <source>
        <strain evidence="4 5">232.1</strain>
    </source>
</reference>
<proteinExistence type="predicted"/>
<evidence type="ECO:0000256" key="2">
    <source>
        <dbReference type="SAM" id="SignalP"/>
    </source>
</evidence>
<protein>
    <recommendedName>
        <fullName evidence="3">DUF3048 domain-containing protein</fullName>
    </recommendedName>
</protein>
<evidence type="ECO:0000313" key="4">
    <source>
        <dbReference type="EMBL" id="ETA79315.1"/>
    </source>
</evidence>
<dbReference type="OrthoDB" id="9779102at2"/>
<keyword evidence="5" id="KW-1185">Reference proteome</keyword>
<feature type="region of interest" description="Disordered" evidence="1">
    <location>
        <begin position="22"/>
        <end position="56"/>
    </location>
</feature>
<dbReference type="Gene3D" id="3.50.90.10">
    <property type="entry name" value="YerB-like"/>
    <property type="match status" value="1"/>
</dbReference>
<dbReference type="PROSITE" id="PS51257">
    <property type="entry name" value="PROKAR_LIPOPROTEIN"/>
    <property type="match status" value="1"/>
</dbReference>
<evidence type="ECO:0000313" key="5">
    <source>
        <dbReference type="Proteomes" id="UP000017747"/>
    </source>
</evidence>
<dbReference type="Pfam" id="PF11258">
    <property type="entry name" value="DUF3048"/>
    <property type="match status" value="1"/>
</dbReference>
<feature type="signal peptide" evidence="2">
    <location>
        <begin position="1"/>
        <end position="24"/>
    </location>
</feature>
<organism evidence="4 5">
    <name type="scientific">Youngiibacter fragilis 232.1</name>
    <dbReference type="NCBI Taxonomy" id="994573"/>
    <lineage>
        <taxon>Bacteria</taxon>
        <taxon>Bacillati</taxon>
        <taxon>Bacillota</taxon>
        <taxon>Clostridia</taxon>
        <taxon>Eubacteriales</taxon>
        <taxon>Clostridiaceae</taxon>
        <taxon>Youngiibacter</taxon>
    </lineage>
</organism>
<dbReference type="STRING" id="994573.T472_0217510"/>
<dbReference type="EMBL" id="AXUN02000218">
    <property type="protein sequence ID" value="ETA79315.1"/>
    <property type="molecule type" value="Genomic_DNA"/>
</dbReference>
<dbReference type="RefSeq" id="WP_023863736.1">
    <property type="nucleotide sequence ID" value="NZ_AXUN02000218.1"/>
</dbReference>
<feature type="compositionally biased region" description="Polar residues" evidence="1">
    <location>
        <begin position="29"/>
        <end position="38"/>
    </location>
</feature>